<comment type="caution">
    <text evidence="1">The sequence shown here is derived from an EMBL/GenBank/DDBJ whole genome shotgun (WGS) entry which is preliminary data.</text>
</comment>
<evidence type="ECO:0000313" key="2">
    <source>
        <dbReference type="Proteomes" id="UP001283361"/>
    </source>
</evidence>
<dbReference type="EMBL" id="JAWDGP010005328">
    <property type="protein sequence ID" value="KAK3757786.1"/>
    <property type="molecule type" value="Genomic_DNA"/>
</dbReference>
<evidence type="ECO:0000313" key="1">
    <source>
        <dbReference type="EMBL" id="KAK3757786.1"/>
    </source>
</evidence>
<accession>A0AAE1D567</accession>
<dbReference type="AlphaFoldDB" id="A0AAE1D567"/>
<proteinExistence type="predicted"/>
<organism evidence="1 2">
    <name type="scientific">Elysia crispata</name>
    <name type="common">lettuce slug</name>
    <dbReference type="NCBI Taxonomy" id="231223"/>
    <lineage>
        <taxon>Eukaryota</taxon>
        <taxon>Metazoa</taxon>
        <taxon>Spiralia</taxon>
        <taxon>Lophotrochozoa</taxon>
        <taxon>Mollusca</taxon>
        <taxon>Gastropoda</taxon>
        <taxon>Heterobranchia</taxon>
        <taxon>Euthyneura</taxon>
        <taxon>Panpulmonata</taxon>
        <taxon>Sacoglossa</taxon>
        <taxon>Placobranchoidea</taxon>
        <taxon>Plakobranchidae</taxon>
        <taxon>Elysia</taxon>
    </lineage>
</organism>
<reference evidence="1" key="1">
    <citation type="journal article" date="2023" name="G3 (Bethesda)">
        <title>A reference genome for the long-term kleptoplast-retaining sea slug Elysia crispata morphotype clarki.</title>
        <authorList>
            <person name="Eastman K.E."/>
            <person name="Pendleton A.L."/>
            <person name="Shaikh M.A."/>
            <person name="Suttiyut T."/>
            <person name="Ogas R."/>
            <person name="Tomko P."/>
            <person name="Gavelis G."/>
            <person name="Widhalm J.R."/>
            <person name="Wisecaver J.H."/>
        </authorList>
    </citation>
    <scope>NUCLEOTIDE SEQUENCE</scope>
    <source>
        <strain evidence="1">ECLA1</strain>
    </source>
</reference>
<protein>
    <submittedName>
        <fullName evidence="1">Uncharacterized protein</fullName>
    </submittedName>
</protein>
<sequence length="84" mass="9141">MWMLGKLVTLGTETAVMTEASDRTVVSALHHALAIKSRRGPSDCEVGFPLLSPPSFDRSLRLHETNETQEPSKIQCTAVEGCSN</sequence>
<dbReference type="Proteomes" id="UP001283361">
    <property type="component" value="Unassembled WGS sequence"/>
</dbReference>
<name>A0AAE1D567_9GAST</name>
<keyword evidence="2" id="KW-1185">Reference proteome</keyword>
<gene>
    <name evidence="1" type="ORF">RRG08_027146</name>
</gene>